<dbReference type="InterPro" id="IPR040624">
    <property type="entry name" value="HalOD1"/>
</dbReference>
<evidence type="ECO:0000313" key="4">
    <source>
        <dbReference type="Proteomes" id="UP001254813"/>
    </source>
</evidence>
<organism evidence="3 4">
    <name type="scientific">Halogeometricum luteum</name>
    <dbReference type="NCBI Taxonomy" id="2950537"/>
    <lineage>
        <taxon>Archaea</taxon>
        <taxon>Methanobacteriati</taxon>
        <taxon>Methanobacteriota</taxon>
        <taxon>Stenosarchaea group</taxon>
        <taxon>Halobacteria</taxon>
        <taxon>Halobacteriales</taxon>
        <taxon>Haloferacaceae</taxon>
        <taxon>Halogeometricum</taxon>
    </lineage>
</organism>
<proteinExistence type="predicted"/>
<feature type="region of interest" description="Disordered" evidence="1">
    <location>
        <begin position="1"/>
        <end position="22"/>
    </location>
</feature>
<dbReference type="RefSeq" id="WP_310927539.1">
    <property type="nucleotide sequence ID" value="NZ_JAMQOQ010000001.1"/>
</dbReference>
<comment type="caution">
    <text evidence="3">The sequence shown here is derived from an EMBL/GenBank/DDBJ whole genome shotgun (WGS) entry which is preliminary data.</text>
</comment>
<evidence type="ECO:0000259" key="2">
    <source>
        <dbReference type="Pfam" id="PF18545"/>
    </source>
</evidence>
<evidence type="ECO:0000256" key="1">
    <source>
        <dbReference type="SAM" id="MobiDB-lite"/>
    </source>
</evidence>
<dbReference type="EMBL" id="JAMQOQ010000001">
    <property type="protein sequence ID" value="MDS0293726.1"/>
    <property type="molecule type" value="Genomic_DNA"/>
</dbReference>
<gene>
    <name evidence="3" type="ORF">NDI79_06015</name>
</gene>
<accession>A0ABU2FYW9</accession>
<name>A0ABU2FYW9_9EURY</name>
<dbReference type="Pfam" id="PF18545">
    <property type="entry name" value="HalOD1"/>
    <property type="match status" value="1"/>
</dbReference>
<protein>
    <recommendedName>
        <fullName evidence="2">Halobacterial output domain-containing protein</fullName>
    </recommendedName>
</protein>
<keyword evidence="4" id="KW-1185">Reference proteome</keyword>
<dbReference type="Proteomes" id="UP001254813">
    <property type="component" value="Unassembled WGS sequence"/>
</dbReference>
<reference evidence="3 4" key="1">
    <citation type="submission" date="2022-06" db="EMBL/GenBank/DDBJ databases">
        <title>Halogeometricum sp. a new haloarchaeum isolate from saline soil.</title>
        <authorList>
            <person name="Strakova D."/>
            <person name="Galisteo C."/>
            <person name="Sanchez-Porro C."/>
            <person name="Ventosa A."/>
        </authorList>
    </citation>
    <scope>NUCLEOTIDE SEQUENCE [LARGE SCALE GENOMIC DNA]</scope>
    <source>
        <strain evidence="4">S3BR25-2</strain>
    </source>
</reference>
<feature type="domain" description="Halobacterial output" evidence="2">
    <location>
        <begin position="33"/>
        <end position="98"/>
    </location>
</feature>
<evidence type="ECO:0000313" key="3">
    <source>
        <dbReference type="EMBL" id="MDS0293726.1"/>
    </source>
</evidence>
<sequence>MYRKDADAAEGSRGPKSKMGMPEYVDALDGGGSLAASIVEAVAAVRDVDPMELPSLYEAGVDVEALSALLEGPRASGLRVELDLYDCLVVVEAGRICVYDPVGMGGVGSASAGAAAATDD</sequence>